<dbReference type="AlphaFoldDB" id="A0A401UUH0"/>
<dbReference type="EMBL" id="BHYK01000062">
    <property type="protein sequence ID" value="GCD13144.1"/>
    <property type="molecule type" value="Genomic_DNA"/>
</dbReference>
<feature type="transmembrane region" description="Helical" evidence="1">
    <location>
        <begin position="75"/>
        <end position="95"/>
    </location>
</feature>
<keyword evidence="1" id="KW-1133">Transmembrane helix</keyword>
<organism evidence="2 3">
    <name type="scientific">Clostridium tagluense</name>
    <dbReference type="NCBI Taxonomy" id="360422"/>
    <lineage>
        <taxon>Bacteria</taxon>
        <taxon>Bacillati</taxon>
        <taxon>Bacillota</taxon>
        <taxon>Clostridia</taxon>
        <taxon>Eubacteriales</taxon>
        <taxon>Clostridiaceae</taxon>
        <taxon>Clostridium</taxon>
    </lineage>
</organism>
<feature type="transmembrane region" description="Helical" evidence="1">
    <location>
        <begin position="43"/>
        <end position="63"/>
    </location>
</feature>
<comment type="caution">
    <text evidence="2">The sequence shown here is derived from an EMBL/GenBank/DDBJ whole genome shotgun (WGS) entry which is preliminary data.</text>
</comment>
<evidence type="ECO:0000313" key="2">
    <source>
        <dbReference type="EMBL" id="GCD13144.1"/>
    </source>
</evidence>
<evidence type="ECO:0000256" key="1">
    <source>
        <dbReference type="SAM" id="Phobius"/>
    </source>
</evidence>
<keyword evidence="1" id="KW-0472">Membrane</keyword>
<gene>
    <name evidence="2" type="ORF">Ctaglu_47670</name>
</gene>
<keyword evidence="3" id="KW-1185">Reference proteome</keyword>
<dbReference type="RefSeq" id="WP_125006430.1">
    <property type="nucleotide sequence ID" value="NZ_BHYK01000062.1"/>
</dbReference>
<feature type="transmembrane region" description="Helical" evidence="1">
    <location>
        <begin position="13"/>
        <end position="31"/>
    </location>
</feature>
<proteinExistence type="predicted"/>
<name>A0A401UUH0_9CLOT</name>
<accession>A0A401UUH0</accession>
<keyword evidence="1" id="KW-0812">Transmembrane</keyword>
<sequence>MVYKASLKKIIDIIQWIVSIAVIGMGIYYFFISKDISKGMGLLIMWGGIGINSALSIINAKYFKENFSWKNNWANITQVCMCSVFIVADLILNYLY</sequence>
<protein>
    <submittedName>
        <fullName evidence="2">Uncharacterized protein</fullName>
    </submittedName>
</protein>
<dbReference type="OrthoDB" id="9941698at2"/>
<evidence type="ECO:0000313" key="3">
    <source>
        <dbReference type="Proteomes" id="UP000287872"/>
    </source>
</evidence>
<dbReference type="Proteomes" id="UP000287872">
    <property type="component" value="Unassembled WGS sequence"/>
</dbReference>
<reference evidence="2 3" key="1">
    <citation type="submission" date="2018-11" db="EMBL/GenBank/DDBJ databases">
        <title>Genome sequencing and assembly of Clostridium tagluense strain A121.</title>
        <authorList>
            <person name="Murakami T."/>
            <person name="Segawa T."/>
            <person name="Shcherbakova V.A."/>
            <person name="Mori H."/>
            <person name="Yoshimura Y."/>
        </authorList>
    </citation>
    <scope>NUCLEOTIDE SEQUENCE [LARGE SCALE GENOMIC DNA]</scope>
    <source>
        <strain evidence="2 3">A121</strain>
    </source>
</reference>